<feature type="region of interest" description="Disordered" evidence="1">
    <location>
        <begin position="79"/>
        <end position="120"/>
    </location>
</feature>
<organism evidence="2 3">
    <name type="scientific">Caerostris extrusa</name>
    <name type="common">Bark spider</name>
    <name type="synonym">Caerostris bankana</name>
    <dbReference type="NCBI Taxonomy" id="172846"/>
    <lineage>
        <taxon>Eukaryota</taxon>
        <taxon>Metazoa</taxon>
        <taxon>Ecdysozoa</taxon>
        <taxon>Arthropoda</taxon>
        <taxon>Chelicerata</taxon>
        <taxon>Arachnida</taxon>
        <taxon>Araneae</taxon>
        <taxon>Araneomorphae</taxon>
        <taxon>Entelegynae</taxon>
        <taxon>Araneoidea</taxon>
        <taxon>Araneidae</taxon>
        <taxon>Caerostris</taxon>
    </lineage>
</organism>
<reference evidence="2 3" key="1">
    <citation type="submission" date="2021-06" db="EMBL/GenBank/DDBJ databases">
        <title>Caerostris extrusa draft genome.</title>
        <authorList>
            <person name="Kono N."/>
            <person name="Arakawa K."/>
        </authorList>
    </citation>
    <scope>NUCLEOTIDE SEQUENCE [LARGE SCALE GENOMIC DNA]</scope>
</reference>
<dbReference type="AlphaFoldDB" id="A0AAV4XZD2"/>
<dbReference type="Proteomes" id="UP001054945">
    <property type="component" value="Unassembled WGS sequence"/>
</dbReference>
<evidence type="ECO:0000256" key="1">
    <source>
        <dbReference type="SAM" id="MobiDB-lite"/>
    </source>
</evidence>
<protein>
    <submittedName>
        <fullName evidence="2">Uncharacterized protein</fullName>
    </submittedName>
</protein>
<accession>A0AAV4XZD2</accession>
<evidence type="ECO:0000313" key="2">
    <source>
        <dbReference type="EMBL" id="GIY99090.1"/>
    </source>
</evidence>
<dbReference type="EMBL" id="BPLR01001002">
    <property type="protein sequence ID" value="GIY99090.1"/>
    <property type="molecule type" value="Genomic_DNA"/>
</dbReference>
<sequence length="120" mass="12862">MNAIRGFPLATGTRIGKRSLIECSGAKPVAKMSFREECLLWRCSFQMAVVECGYSMEGIPGDAGCANLPVANDFIGGSLLGGPGRPRRSPWTSSNSTKDAHSAGQNPEHVPGHRIQPYFP</sequence>
<comment type="caution">
    <text evidence="2">The sequence shown here is derived from an EMBL/GenBank/DDBJ whole genome shotgun (WGS) entry which is preliminary data.</text>
</comment>
<name>A0AAV4XZD2_CAEEX</name>
<proteinExistence type="predicted"/>
<gene>
    <name evidence="2" type="ORF">CEXT_449951</name>
</gene>
<evidence type="ECO:0000313" key="3">
    <source>
        <dbReference type="Proteomes" id="UP001054945"/>
    </source>
</evidence>
<keyword evidence="3" id="KW-1185">Reference proteome</keyword>